<dbReference type="EMBL" id="GGNE01000143">
    <property type="protein sequence ID" value="MIC88684.1"/>
    <property type="molecule type" value="Transcribed_RNA"/>
</dbReference>
<keyword evidence="7 12" id="KW-0472">Membrane</keyword>
<evidence type="ECO:0000256" key="6">
    <source>
        <dbReference type="ARBA" id="ARBA00022989"/>
    </source>
</evidence>
<dbReference type="PROSITE" id="PS00754">
    <property type="entry name" value="NA_NEUROTRAN_SYMP_2"/>
    <property type="match status" value="1"/>
</dbReference>
<comment type="subcellular location">
    <subcellularLocation>
        <location evidence="1">Membrane</location>
        <topology evidence="1">Multi-pass membrane protein</topology>
    </subcellularLocation>
</comment>
<feature type="region of interest" description="Disordered" evidence="11">
    <location>
        <begin position="623"/>
        <end position="653"/>
    </location>
</feature>
<organism evidence="13">
    <name type="scientific">Scolopendra viridis</name>
    <name type="common">Giant centipede</name>
    <dbReference type="NCBI Taxonomy" id="118503"/>
    <lineage>
        <taxon>Eukaryota</taxon>
        <taxon>Metazoa</taxon>
        <taxon>Ecdysozoa</taxon>
        <taxon>Arthropoda</taxon>
        <taxon>Myriapoda</taxon>
        <taxon>Chilopoda</taxon>
        <taxon>Pleurostigmophora</taxon>
        <taxon>Scolopendromorpha</taxon>
        <taxon>Scolopendridae</taxon>
        <taxon>Scolopendra</taxon>
    </lineage>
</organism>
<feature type="transmembrane region" description="Helical" evidence="12">
    <location>
        <begin position="508"/>
        <end position="530"/>
    </location>
</feature>
<proteinExistence type="inferred from homology"/>
<evidence type="ECO:0000313" key="13">
    <source>
        <dbReference type="EMBL" id="MIC88684.1"/>
    </source>
</evidence>
<feature type="binding site" evidence="8">
    <location>
        <position position="404"/>
    </location>
    <ligand>
        <name>Na(+)</name>
        <dbReference type="ChEBI" id="CHEBI:29101"/>
        <label>1</label>
    </ligand>
</feature>
<evidence type="ECO:0000256" key="7">
    <source>
        <dbReference type="ARBA" id="ARBA00023136"/>
    </source>
</evidence>
<comment type="similarity">
    <text evidence="2 10">Belongs to the sodium:neurotransmitter symporter (SNF) (TC 2.A.22) family.</text>
</comment>
<dbReference type="PANTHER" id="PTHR11616:SF240">
    <property type="entry name" value="BLOATED TUBULES, ISOFORM B-RELATED"/>
    <property type="match status" value="1"/>
</dbReference>
<feature type="transmembrane region" description="Helical" evidence="12">
    <location>
        <begin position="297"/>
        <end position="321"/>
    </location>
</feature>
<feature type="transmembrane region" description="Helical" evidence="12">
    <location>
        <begin position="467"/>
        <end position="487"/>
    </location>
</feature>
<feature type="transmembrane region" description="Helical" evidence="12">
    <location>
        <begin position="65"/>
        <end position="87"/>
    </location>
</feature>
<keyword evidence="5 10" id="KW-0769">Symport</keyword>
<dbReference type="PROSITE" id="PS00610">
    <property type="entry name" value="NA_NEUROTRAN_SYMP_1"/>
    <property type="match status" value="1"/>
</dbReference>
<feature type="transmembrane region" description="Helical" evidence="12">
    <location>
        <begin position="333"/>
        <end position="357"/>
    </location>
</feature>
<feature type="binding site" evidence="8">
    <location>
        <position position="339"/>
    </location>
    <ligand>
        <name>Na(+)</name>
        <dbReference type="ChEBI" id="CHEBI:29101"/>
        <label>1</label>
    </ligand>
</feature>
<keyword evidence="3 10" id="KW-0813">Transport</keyword>
<dbReference type="GO" id="GO:0046872">
    <property type="term" value="F:metal ion binding"/>
    <property type="evidence" value="ECO:0007669"/>
    <property type="project" value="UniProtKB-KW"/>
</dbReference>
<sequence length="653" mass="73675">MKNTLKVSKIMLGGKKSSTKEDENRERGNWSNRIEFILSCLSYAIGLGNIWRFPYLVYRNGGGAFLIPYFIMLFTAGLPLFFLELAFGQYASEGPITIWKISPLFQGLGYGMFLVSTLVGIYYNMIIAWTLFYLYSSFSTELPWSNCDNWWNSQACRRFDNTTCSAQKGVLLNGTCILKGNMSNIEWESITNQTVSPKMASDEYFHDYMLSMSEGMHDLGSIKWQLALALFVAWILCYIALLKGVKSFGKIVYFTAFFPYLVLIILLIRAATLPGYIDGILFYVTPKWEMLKEARVWGDAAVQIFFSLAPCWGGLITLASYNPFHNNCYRDAVLVGIVNPLTSVFAGFVIFGVVGFMSHELGVPVDKVVEQGAGLAFIAYPEAVTRLPLSPMWAILFFLMLLTLGLGTQFTILETVVTTIVDEWPDTLRRLHKWVLALICLAMFGLGLPLCSRGGMYLLQLMDAFCASYSTLLIGIFEVTVISWVYGVDNFMKDIKVMLGRYPGGYYYWKYSWKFFTPLILTFILLFNFVDFSPPKYADYVYPNWALAIGWMMTLISIIVIPGVAFYKICTKAKGSLWTRIKALSKPTDSWGPKLRIHSAETDRLRQIDSQVPLAFNQHSIGIDEPETLPPTSYGDGQSPPSIRKLNGETTGV</sequence>
<evidence type="ECO:0000256" key="11">
    <source>
        <dbReference type="SAM" id="MobiDB-lite"/>
    </source>
</evidence>
<dbReference type="InterPro" id="IPR037272">
    <property type="entry name" value="SNS_sf"/>
</dbReference>
<protein>
    <recommendedName>
        <fullName evidence="10">Transporter</fullName>
    </recommendedName>
</protein>
<feature type="disulfide bond" evidence="9">
    <location>
        <begin position="147"/>
        <end position="156"/>
    </location>
</feature>
<evidence type="ECO:0000256" key="4">
    <source>
        <dbReference type="ARBA" id="ARBA00022692"/>
    </source>
</evidence>
<feature type="transmembrane region" description="Helical" evidence="12">
    <location>
        <begin position="434"/>
        <end position="455"/>
    </location>
</feature>
<dbReference type="AlphaFoldDB" id="A0A4D5R9V5"/>
<reference evidence="13" key="1">
    <citation type="journal article" date="2018" name="Toxicon">
        <title>Venom-gland transcriptomics and venom proteomics of the giant Florida blue centipede, Scolopendra viridis.</title>
        <authorList>
            <person name="Ward M.J."/>
            <person name="Rokyta D.R."/>
        </authorList>
    </citation>
    <scope>NUCLEOTIDE SEQUENCE</scope>
    <source>
        <tissue evidence="13">Venom gland</tissue>
    </source>
</reference>
<evidence type="ECO:0000256" key="10">
    <source>
        <dbReference type="RuleBase" id="RU003732"/>
    </source>
</evidence>
<feature type="binding site" evidence="8">
    <location>
        <position position="49"/>
    </location>
    <ligand>
        <name>Na(+)</name>
        <dbReference type="ChEBI" id="CHEBI:29101"/>
        <label>2</label>
    </ligand>
</feature>
<evidence type="ECO:0000256" key="1">
    <source>
        <dbReference type="ARBA" id="ARBA00004141"/>
    </source>
</evidence>
<dbReference type="GO" id="GO:0005886">
    <property type="term" value="C:plasma membrane"/>
    <property type="evidence" value="ECO:0007669"/>
    <property type="project" value="TreeGrafter"/>
</dbReference>
<dbReference type="PANTHER" id="PTHR11616">
    <property type="entry name" value="SODIUM/CHLORIDE DEPENDENT TRANSPORTER"/>
    <property type="match status" value="1"/>
</dbReference>
<accession>A0A4D5R9V5</accession>
<feature type="binding site" evidence="8">
    <location>
        <position position="307"/>
    </location>
    <ligand>
        <name>Na(+)</name>
        <dbReference type="ChEBI" id="CHEBI:29101"/>
        <label>1</label>
    </ligand>
</feature>
<feature type="transmembrane region" description="Helical" evidence="12">
    <location>
        <begin position="542"/>
        <end position="567"/>
    </location>
</feature>
<evidence type="ECO:0000256" key="3">
    <source>
        <dbReference type="ARBA" id="ARBA00022448"/>
    </source>
</evidence>
<evidence type="ECO:0000256" key="5">
    <source>
        <dbReference type="ARBA" id="ARBA00022847"/>
    </source>
</evidence>
<feature type="transmembrane region" description="Helical" evidence="12">
    <location>
        <begin position="392"/>
        <end position="413"/>
    </location>
</feature>
<dbReference type="GO" id="GO:0015375">
    <property type="term" value="F:glycine:sodium symporter activity"/>
    <property type="evidence" value="ECO:0007669"/>
    <property type="project" value="TreeGrafter"/>
</dbReference>
<feature type="binding site" evidence="8">
    <location>
        <position position="44"/>
    </location>
    <ligand>
        <name>Na(+)</name>
        <dbReference type="ChEBI" id="CHEBI:29101"/>
        <label>2</label>
    </ligand>
</feature>
<dbReference type="SUPFAM" id="SSF161070">
    <property type="entry name" value="SNF-like"/>
    <property type="match status" value="1"/>
</dbReference>
<evidence type="ECO:0000256" key="9">
    <source>
        <dbReference type="PIRSR" id="PIRSR600175-2"/>
    </source>
</evidence>
<keyword evidence="4 10" id="KW-0812">Transmembrane</keyword>
<keyword evidence="8" id="KW-0479">Metal-binding</keyword>
<keyword evidence="8" id="KW-0915">Sodium</keyword>
<feature type="transmembrane region" description="Helical" evidence="12">
    <location>
        <begin position="34"/>
        <end position="53"/>
    </location>
</feature>
<dbReference type="Pfam" id="PF00209">
    <property type="entry name" value="SNF"/>
    <property type="match status" value="1"/>
</dbReference>
<feature type="transmembrane region" description="Helical" evidence="12">
    <location>
        <begin position="222"/>
        <end position="241"/>
    </location>
</feature>
<feature type="transmembrane region" description="Helical" evidence="12">
    <location>
        <begin position="108"/>
        <end position="135"/>
    </location>
</feature>
<dbReference type="PRINTS" id="PR00176">
    <property type="entry name" value="NANEUSMPORT"/>
</dbReference>
<dbReference type="InterPro" id="IPR000175">
    <property type="entry name" value="Na/ntran_symport"/>
</dbReference>
<evidence type="ECO:0000256" key="8">
    <source>
        <dbReference type="PIRSR" id="PIRSR600175-1"/>
    </source>
</evidence>
<keyword evidence="6 12" id="KW-1133">Transmembrane helix</keyword>
<evidence type="ECO:0000256" key="12">
    <source>
        <dbReference type="SAM" id="Phobius"/>
    </source>
</evidence>
<name>A0A4D5R9V5_SCOVI</name>
<evidence type="ECO:0000256" key="2">
    <source>
        <dbReference type="ARBA" id="ARBA00006459"/>
    </source>
</evidence>
<dbReference type="PROSITE" id="PS50267">
    <property type="entry name" value="NA_NEUROTRAN_SYMP_3"/>
    <property type="match status" value="1"/>
</dbReference>
<feature type="transmembrane region" description="Helical" evidence="12">
    <location>
        <begin position="253"/>
        <end position="277"/>
    </location>
</feature>
<keyword evidence="9" id="KW-1015">Disulfide bond</keyword>